<accession>A0A016SU52</accession>
<reference evidence="2" key="1">
    <citation type="journal article" date="2015" name="Nat. Genet.">
        <title>The genome and transcriptome of the zoonotic hookworm Ancylostoma ceylanicum identify infection-specific gene families.</title>
        <authorList>
            <person name="Schwarz E.M."/>
            <person name="Hu Y."/>
            <person name="Antoshechkin I."/>
            <person name="Miller M.M."/>
            <person name="Sternberg P.W."/>
            <person name="Aroian R.V."/>
        </authorList>
    </citation>
    <scope>NUCLEOTIDE SEQUENCE</scope>
    <source>
        <strain evidence="2">HY135</strain>
    </source>
</reference>
<dbReference type="EMBL" id="JARK01001513">
    <property type="protein sequence ID" value="EYB93916.1"/>
    <property type="molecule type" value="Genomic_DNA"/>
</dbReference>
<dbReference type="AlphaFoldDB" id="A0A016SU52"/>
<name>A0A016SU52_9BILA</name>
<organism evidence="1 2">
    <name type="scientific">Ancylostoma ceylanicum</name>
    <dbReference type="NCBI Taxonomy" id="53326"/>
    <lineage>
        <taxon>Eukaryota</taxon>
        <taxon>Metazoa</taxon>
        <taxon>Ecdysozoa</taxon>
        <taxon>Nematoda</taxon>
        <taxon>Chromadorea</taxon>
        <taxon>Rhabditida</taxon>
        <taxon>Rhabditina</taxon>
        <taxon>Rhabditomorpha</taxon>
        <taxon>Strongyloidea</taxon>
        <taxon>Ancylostomatidae</taxon>
        <taxon>Ancylostomatinae</taxon>
        <taxon>Ancylostoma</taxon>
    </lineage>
</organism>
<dbReference type="Proteomes" id="UP000024635">
    <property type="component" value="Unassembled WGS sequence"/>
</dbReference>
<keyword evidence="2" id="KW-1185">Reference proteome</keyword>
<sequence length="88" mass="9460">MPALQLYPIAVPLMSITQESLFAIVVPAILSRLALYDERTEISWPLFATLSGFCASKPAQMFALRCDAIRCCGPAVATSGLGEPYASH</sequence>
<gene>
    <name evidence="1" type="primary">Acey_s0177.g580</name>
    <name evidence="1" type="ORF">Y032_0177g580</name>
</gene>
<comment type="caution">
    <text evidence="1">The sequence shown here is derived from an EMBL/GenBank/DDBJ whole genome shotgun (WGS) entry which is preliminary data.</text>
</comment>
<protein>
    <submittedName>
        <fullName evidence="1">Uncharacterized protein</fullName>
    </submittedName>
</protein>
<proteinExistence type="predicted"/>
<evidence type="ECO:0000313" key="2">
    <source>
        <dbReference type="Proteomes" id="UP000024635"/>
    </source>
</evidence>
<evidence type="ECO:0000313" key="1">
    <source>
        <dbReference type="EMBL" id="EYB93916.1"/>
    </source>
</evidence>